<proteinExistence type="predicted"/>
<dbReference type="InterPro" id="IPR021359">
    <property type="entry name" value="DUF2812"/>
</dbReference>
<reference evidence="1 2" key="1">
    <citation type="submission" date="2019-10" db="EMBL/GenBank/DDBJ databases">
        <title>Alkalibaculum tamaniensis sp.nov., a new alkaliphilic acetogen, isolated on methoxylated aromatics from a mud volcano.</title>
        <authorList>
            <person name="Khomyakova M.A."/>
            <person name="Merkel A.Y."/>
            <person name="Bonch-Osmolovskaya E.A."/>
            <person name="Slobodkin A.I."/>
        </authorList>
    </citation>
    <scope>NUCLEOTIDE SEQUENCE [LARGE SCALE GENOMIC DNA]</scope>
    <source>
        <strain evidence="1 2">M08DMB</strain>
    </source>
</reference>
<keyword evidence="2" id="KW-1185">Reference proteome</keyword>
<evidence type="ECO:0000313" key="2">
    <source>
        <dbReference type="Proteomes" id="UP000440004"/>
    </source>
</evidence>
<dbReference type="EMBL" id="WHNX01000011">
    <property type="protein sequence ID" value="MPW25857.1"/>
    <property type="molecule type" value="Genomic_DNA"/>
</dbReference>
<protein>
    <submittedName>
        <fullName evidence="1">DUF2812 domain-containing protein</fullName>
    </submittedName>
</protein>
<gene>
    <name evidence="1" type="ORF">GC105_08650</name>
</gene>
<sequence length="51" mass="6146">MAKQGWLLDGSKFLSYRFKKREPKDLDFTVDYRDEIDEDYLFTFEKAGSMN</sequence>
<dbReference type="RefSeq" id="WP_425481527.1">
    <property type="nucleotide sequence ID" value="NZ_WHNX01000011.1"/>
</dbReference>
<dbReference type="AlphaFoldDB" id="A0A6A7K9J5"/>
<dbReference type="Proteomes" id="UP000440004">
    <property type="component" value="Unassembled WGS sequence"/>
</dbReference>
<organism evidence="1 2">
    <name type="scientific">Alkalibaculum sporogenes</name>
    <dbReference type="NCBI Taxonomy" id="2655001"/>
    <lineage>
        <taxon>Bacteria</taxon>
        <taxon>Bacillati</taxon>
        <taxon>Bacillota</taxon>
        <taxon>Clostridia</taxon>
        <taxon>Eubacteriales</taxon>
        <taxon>Eubacteriaceae</taxon>
        <taxon>Alkalibaculum</taxon>
    </lineage>
</organism>
<accession>A0A6A7K9J5</accession>
<evidence type="ECO:0000313" key="1">
    <source>
        <dbReference type="EMBL" id="MPW25857.1"/>
    </source>
</evidence>
<comment type="caution">
    <text evidence="1">The sequence shown here is derived from an EMBL/GenBank/DDBJ whole genome shotgun (WGS) entry which is preliminary data.</text>
</comment>
<dbReference type="Pfam" id="PF11193">
    <property type="entry name" value="DUF2812"/>
    <property type="match status" value="1"/>
</dbReference>
<name>A0A6A7K9J5_9FIRM</name>